<name>A0A3N9UK00_9BACI</name>
<dbReference type="PANTHER" id="PTHR40064">
    <property type="entry name" value="MEMBRANE PROTEIN-RELATED"/>
    <property type="match status" value="1"/>
</dbReference>
<dbReference type="AlphaFoldDB" id="A0A3N9UK00"/>
<evidence type="ECO:0000259" key="7">
    <source>
        <dbReference type="Pfam" id="PF11728"/>
    </source>
</evidence>
<organism evidence="8 9">
    <name type="scientific">Lysinibacillus composti</name>
    <dbReference type="NCBI Taxonomy" id="720633"/>
    <lineage>
        <taxon>Bacteria</taxon>
        <taxon>Bacillati</taxon>
        <taxon>Bacillota</taxon>
        <taxon>Bacilli</taxon>
        <taxon>Bacillales</taxon>
        <taxon>Bacillaceae</taxon>
        <taxon>Lysinibacillus</taxon>
    </lineage>
</organism>
<reference evidence="8 9" key="1">
    <citation type="journal article" date="2013" name="J. Microbiol.">
        <title>Lysinibacillus chungkukjangi sp. nov., isolated from Chungkukjang, Korean fermented soybean food.</title>
        <authorList>
            <person name="Kim S.J."/>
            <person name="Jang Y.H."/>
            <person name="Hamada M."/>
            <person name="Ahn J.H."/>
            <person name="Weon H.Y."/>
            <person name="Suzuki K."/>
            <person name="Whang K.S."/>
            <person name="Kwon S.W."/>
        </authorList>
    </citation>
    <scope>NUCLEOTIDE SEQUENCE [LARGE SCALE GENOMIC DNA]</scope>
    <source>
        <strain evidence="8 9">MCCC 1A12701</strain>
    </source>
</reference>
<dbReference type="Gene3D" id="1.20.120.940">
    <property type="entry name" value="Putative aromatic acid exporter, C-terminal domain"/>
    <property type="match status" value="1"/>
</dbReference>
<dbReference type="GO" id="GO:0005886">
    <property type="term" value="C:plasma membrane"/>
    <property type="evidence" value="ECO:0007669"/>
    <property type="project" value="UniProtKB-SubCell"/>
</dbReference>
<keyword evidence="3 6" id="KW-0812">Transmembrane</keyword>
<dbReference type="InterPro" id="IPR052984">
    <property type="entry name" value="UPF0421"/>
</dbReference>
<keyword evidence="5 6" id="KW-0472">Membrane</keyword>
<evidence type="ECO:0000313" key="8">
    <source>
        <dbReference type="EMBL" id="RQW76235.1"/>
    </source>
</evidence>
<keyword evidence="2" id="KW-1003">Cell membrane</keyword>
<feature type="transmembrane region" description="Helical" evidence="6">
    <location>
        <begin position="122"/>
        <end position="144"/>
    </location>
</feature>
<dbReference type="Pfam" id="PF11728">
    <property type="entry name" value="ArAE_1_C"/>
    <property type="match status" value="1"/>
</dbReference>
<evidence type="ECO:0000256" key="6">
    <source>
        <dbReference type="SAM" id="Phobius"/>
    </source>
</evidence>
<evidence type="ECO:0000256" key="4">
    <source>
        <dbReference type="ARBA" id="ARBA00022989"/>
    </source>
</evidence>
<evidence type="ECO:0000313" key="9">
    <source>
        <dbReference type="Proteomes" id="UP000274033"/>
    </source>
</evidence>
<comment type="subcellular location">
    <subcellularLocation>
        <location evidence="1">Cell membrane</location>
        <topology evidence="1">Multi-pass membrane protein</topology>
    </subcellularLocation>
</comment>
<evidence type="ECO:0000256" key="2">
    <source>
        <dbReference type="ARBA" id="ARBA00022475"/>
    </source>
</evidence>
<feature type="transmembrane region" description="Helical" evidence="6">
    <location>
        <begin position="54"/>
        <end position="72"/>
    </location>
</feature>
<feature type="domain" description="Putative aromatic acid exporter C-terminal" evidence="7">
    <location>
        <begin position="149"/>
        <end position="312"/>
    </location>
</feature>
<gene>
    <name evidence="8" type="ORF">EBB45_01425</name>
</gene>
<keyword evidence="4 6" id="KW-1133">Transmembrane helix</keyword>
<accession>A0A3N9UK00</accession>
<dbReference type="OrthoDB" id="357521at2"/>
<dbReference type="EMBL" id="RRCT01000001">
    <property type="protein sequence ID" value="RQW76235.1"/>
    <property type="molecule type" value="Genomic_DNA"/>
</dbReference>
<evidence type="ECO:0000256" key="3">
    <source>
        <dbReference type="ARBA" id="ARBA00022692"/>
    </source>
</evidence>
<evidence type="ECO:0000256" key="5">
    <source>
        <dbReference type="ARBA" id="ARBA00023136"/>
    </source>
</evidence>
<keyword evidence="9" id="KW-1185">Reference proteome</keyword>
<evidence type="ECO:0000256" key="1">
    <source>
        <dbReference type="ARBA" id="ARBA00004651"/>
    </source>
</evidence>
<dbReference type="Pfam" id="PF06081">
    <property type="entry name" value="ArAE_1"/>
    <property type="match status" value="1"/>
</dbReference>
<dbReference type="InterPro" id="IPR010343">
    <property type="entry name" value="ArAE_1"/>
</dbReference>
<comment type="caution">
    <text evidence="8">The sequence shown here is derived from an EMBL/GenBank/DDBJ whole genome shotgun (WGS) entry which is preliminary data.</text>
</comment>
<sequence length="324" mass="36877">MKKFSIGYRTIKTAVGTILSVAIAAFFNLDFFSSAAILTILCIQTTRKKSLHAVYTRIIASLIGIAYGFIAFETFGYNPLVLGIMILLFIPTLVSLNVEAGFISSVVIIMHIYSVANFTSDLLLNEIALMTVGFGTALVVNMYMGDFQKELENYRIQVEELFRSIFSEITKYLRNGDTSWDGKEIISAANVLDKAKSLAFTDVENHITRKENQYYVYFDMREKQLEIIERILPKITTLPVMVQQVDLVADFMEELAENIHPGNTAIRFRNKLDIVKEEFAKMPLPKNHENFLAMASLYQFIEEMDEYLAIKQTFKGLKINEDGE</sequence>
<protein>
    <submittedName>
        <fullName evidence="8">Aromatic acid exporter family protein</fullName>
    </submittedName>
</protein>
<dbReference type="RefSeq" id="WP_124761870.1">
    <property type="nucleotide sequence ID" value="NZ_JAFBDY010000001.1"/>
</dbReference>
<dbReference type="InterPro" id="IPR021062">
    <property type="entry name" value="ArAE_1_C"/>
</dbReference>
<dbReference type="InterPro" id="IPR038323">
    <property type="entry name" value="ArAE_1_C_sf"/>
</dbReference>
<proteinExistence type="predicted"/>
<feature type="transmembrane region" description="Helical" evidence="6">
    <location>
        <begin position="84"/>
        <end position="110"/>
    </location>
</feature>
<dbReference type="Proteomes" id="UP000274033">
    <property type="component" value="Unassembled WGS sequence"/>
</dbReference>
<feature type="transmembrane region" description="Helical" evidence="6">
    <location>
        <begin position="18"/>
        <end position="42"/>
    </location>
</feature>
<dbReference type="PANTHER" id="PTHR40064:SF1">
    <property type="entry name" value="MEMBRANE PROTEIN"/>
    <property type="match status" value="1"/>
</dbReference>